<gene>
    <name evidence="2" type="ORF">BDV95DRAFT_577595</name>
</gene>
<comment type="caution">
    <text evidence="2">The sequence shown here is derived from an EMBL/GenBank/DDBJ whole genome shotgun (WGS) entry which is preliminary data.</text>
</comment>
<name>A0A7C8MHE5_9PLEO</name>
<dbReference type="EMBL" id="JAADJZ010000016">
    <property type="protein sequence ID" value="KAF2869524.1"/>
    <property type="molecule type" value="Genomic_DNA"/>
</dbReference>
<protein>
    <submittedName>
        <fullName evidence="2">Uncharacterized protein</fullName>
    </submittedName>
</protein>
<feature type="compositionally biased region" description="Acidic residues" evidence="1">
    <location>
        <begin position="96"/>
        <end position="108"/>
    </location>
</feature>
<proteinExistence type="predicted"/>
<dbReference type="AlphaFoldDB" id="A0A7C8MHE5"/>
<reference evidence="2 3" key="1">
    <citation type="submission" date="2020-01" db="EMBL/GenBank/DDBJ databases">
        <authorList>
            <consortium name="DOE Joint Genome Institute"/>
            <person name="Haridas S."/>
            <person name="Albert R."/>
            <person name="Binder M."/>
            <person name="Bloem J."/>
            <person name="Labutti K."/>
            <person name="Salamov A."/>
            <person name="Andreopoulos B."/>
            <person name="Baker S.E."/>
            <person name="Barry K."/>
            <person name="Bills G."/>
            <person name="Bluhm B.H."/>
            <person name="Cannon C."/>
            <person name="Castanera R."/>
            <person name="Culley D.E."/>
            <person name="Daum C."/>
            <person name="Ezra D."/>
            <person name="Gonzalez J.B."/>
            <person name="Henrissat B."/>
            <person name="Kuo A."/>
            <person name="Liang C."/>
            <person name="Lipzen A."/>
            <person name="Lutzoni F."/>
            <person name="Magnuson J."/>
            <person name="Mondo S."/>
            <person name="Nolan M."/>
            <person name="Ohm R."/>
            <person name="Pangilinan J."/>
            <person name="Park H.-J.H."/>
            <person name="Ramirez L."/>
            <person name="Alfaro M."/>
            <person name="Sun H."/>
            <person name="Tritt A."/>
            <person name="Yoshinaga Y."/>
            <person name="Zwiers L.-H.L."/>
            <person name="Turgeon B.G."/>
            <person name="Goodwin S.B."/>
            <person name="Spatafora J.W."/>
            <person name="Crous P.W."/>
            <person name="Grigoriev I.V."/>
        </authorList>
    </citation>
    <scope>NUCLEOTIDE SEQUENCE [LARGE SCALE GENOMIC DNA]</scope>
    <source>
        <strain evidence="2 3">CBS 611.86</strain>
    </source>
</reference>
<keyword evidence="3" id="KW-1185">Reference proteome</keyword>
<evidence type="ECO:0000313" key="2">
    <source>
        <dbReference type="EMBL" id="KAF2869524.1"/>
    </source>
</evidence>
<feature type="compositionally biased region" description="Polar residues" evidence="1">
    <location>
        <begin position="277"/>
        <end position="329"/>
    </location>
</feature>
<evidence type="ECO:0000313" key="3">
    <source>
        <dbReference type="Proteomes" id="UP000481861"/>
    </source>
</evidence>
<accession>A0A7C8MHE5</accession>
<sequence length="419" mass="47270">MFKAQVLRRNFSLFNRVPTSRIIQAAARDGHETFHIQRVRIKKPFFRRSRLVGLAFCVAGYSALQRALDGEEEAERDQNHANRPQRRDSSGGEIKNDDEEQEQDEEDEDVLLFLPTGLSRPRPQTYYKGSDPEWQEFIRIAPDRKRMDRLRAELVFMARDAVSKSPAYRLRLGKVNMTTGVAWLETKFPDGPPVEFERPGIEITEELTARWSTRPVNEIHHRRLSNILVPTAAANSLYGDTRVKVSRKWRELKRYVGWDVKPQSTAPWTLVTGVPDSPSTGSHSPRAATANSPAGSPLAPSTTNDHQAQSAPPTPSSQKESTPALSSSPDAPKRINIVLPNLSFFRRSFQKQYHPLRDMQPPRGTFIMHGLIEIIGTKARMTVDVAAVYDPKTARYIMLTAKMRSLTDLKQVPKGGPGP</sequence>
<feature type="region of interest" description="Disordered" evidence="1">
    <location>
        <begin position="70"/>
        <end position="108"/>
    </location>
</feature>
<dbReference type="Proteomes" id="UP000481861">
    <property type="component" value="Unassembled WGS sequence"/>
</dbReference>
<organism evidence="2 3">
    <name type="scientific">Massariosphaeria phaeospora</name>
    <dbReference type="NCBI Taxonomy" id="100035"/>
    <lineage>
        <taxon>Eukaryota</taxon>
        <taxon>Fungi</taxon>
        <taxon>Dikarya</taxon>
        <taxon>Ascomycota</taxon>
        <taxon>Pezizomycotina</taxon>
        <taxon>Dothideomycetes</taxon>
        <taxon>Pleosporomycetidae</taxon>
        <taxon>Pleosporales</taxon>
        <taxon>Pleosporales incertae sedis</taxon>
        <taxon>Massariosphaeria</taxon>
    </lineage>
</organism>
<dbReference type="OrthoDB" id="5316527at2759"/>
<feature type="region of interest" description="Disordered" evidence="1">
    <location>
        <begin position="267"/>
        <end position="332"/>
    </location>
</feature>
<feature type="compositionally biased region" description="Basic and acidic residues" evidence="1">
    <location>
        <begin position="76"/>
        <end position="90"/>
    </location>
</feature>
<evidence type="ECO:0000256" key="1">
    <source>
        <dbReference type="SAM" id="MobiDB-lite"/>
    </source>
</evidence>